<feature type="transmembrane region" description="Helical" evidence="2">
    <location>
        <begin position="7"/>
        <end position="26"/>
    </location>
</feature>
<keyword evidence="2" id="KW-1133">Transmembrane helix</keyword>
<evidence type="ECO:0000313" key="3">
    <source>
        <dbReference type="EMBL" id="MCK2221683.1"/>
    </source>
</evidence>
<gene>
    <name evidence="3" type="ORF">MF672_048945</name>
</gene>
<organism evidence="3 4">
    <name type="scientific">Actinomadura luzonensis</name>
    <dbReference type="NCBI Taxonomy" id="2805427"/>
    <lineage>
        <taxon>Bacteria</taxon>
        <taxon>Bacillati</taxon>
        <taxon>Actinomycetota</taxon>
        <taxon>Actinomycetes</taxon>
        <taxon>Streptosporangiales</taxon>
        <taxon>Thermomonosporaceae</taxon>
        <taxon>Actinomadura</taxon>
    </lineage>
</organism>
<name>A0ABT0GC42_9ACTN</name>
<dbReference type="Proteomes" id="UP001317259">
    <property type="component" value="Unassembled WGS sequence"/>
</dbReference>
<evidence type="ECO:0000313" key="4">
    <source>
        <dbReference type="Proteomes" id="UP001317259"/>
    </source>
</evidence>
<comment type="caution">
    <text evidence="3">The sequence shown here is derived from an EMBL/GenBank/DDBJ whole genome shotgun (WGS) entry which is preliminary data.</text>
</comment>
<feature type="transmembrane region" description="Helical" evidence="2">
    <location>
        <begin position="38"/>
        <end position="57"/>
    </location>
</feature>
<feature type="region of interest" description="Disordered" evidence="1">
    <location>
        <begin position="68"/>
        <end position="115"/>
    </location>
</feature>
<keyword evidence="2" id="KW-0472">Membrane</keyword>
<dbReference type="RefSeq" id="WP_242383558.1">
    <property type="nucleotide sequence ID" value="NZ_JAKRKC020000003.1"/>
</dbReference>
<proteinExistence type="predicted"/>
<protein>
    <submittedName>
        <fullName evidence="3">Uncharacterized protein</fullName>
    </submittedName>
</protein>
<accession>A0ABT0GC42</accession>
<dbReference type="EMBL" id="JAKRKC020000003">
    <property type="protein sequence ID" value="MCK2221683.1"/>
    <property type="molecule type" value="Genomic_DNA"/>
</dbReference>
<evidence type="ECO:0000256" key="1">
    <source>
        <dbReference type="SAM" id="MobiDB-lite"/>
    </source>
</evidence>
<keyword evidence="2" id="KW-0812">Transmembrane</keyword>
<sequence length="115" mass="11274">MRKRRLVWTGAAVTVAALAGLGVYFARVGLDAADKLSSVIGVFAALIGLALAGYGALPARAARAAGEAAEDEAPSVTASGTRSVAVGGDNSGVISTGDAARVHLASDDPPEDAGP</sequence>
<reference evidence="3 4" key="1">
    <citation type="submission" date="2022-04" db="EMBL/GenBank/DDBJ databases">
        <title>Genome draft of Actinomadura sp. ATCC 31491.</title>
        <authorList>
            <person name="Shi X."/>
            <person name="Du Y."/>
        </authorList>
    </citation>
    <scope>NUCLEOTIDE SEQUENCE [LARGE SCALE GENOMIC DNA]</scope>
    <source>
        <strain evidence="3 4">ATCC 31491</strain>
    </source>
</reference>
<keyword evidence="4" id="KW-1185">Reference proteome</keyword>
<evidence type="ECO:0000256" key="2">
    <source>
        <dbReference type="SAM" id="Phobius"/>
    </source>
</evidence>